<proteinExistence type="predicted"/>
<name>A0A914NZF4_9BILA</name>
<dbReference type="WBParaSite" id="PDA_v2.g10270.t1">
    <property type="protein sequence ID" value="PDA_v2.g10270.t1"/>
    <property type="gene ID" value="PDA_v2.g10270"/>
</dbReference>
<evidence type="ECO:0000313" key="2">
    <source>
        <dbReference type="WBParaSite" id="PDA_v2.g10270.t1"/>
    </source>
</evidence>
<accession>A0A914NZF4</accession>
<reference evidence="2" key="1">
    <citation type="submission" date="2022-11" db="UniProtKB">
        <authorList>
            <consortium name="WormBaseParasite"/>
        </authorList>
    </citation>
    <scope>IDENTIFICATION</scope>
</reference>
<keyword evidence="1" id="KW-1185">Reference proteome</keyword>
<sequence>MNFYVSDSVLCRDQIGESGGLPKKNCTSCVSYYCPNVGGGWGCPEDFFQRCSENDKEHVDVVKSKNFNDMEYRHNGAQYISGCQNESDGNDCLRMKDLEFNRKHRGTTKGTFICTEAGKPCRENDDGTSSSNTQHDALKMIGIFVIGWVLSAA</sequence>
<evidence type="ECO:0000313" key="1">
    <source>
        <dbReference type="Proteomes" id="UP000887578"/>
    </source>
</evidence>
<dbReference type="AlphaFoldDB" id="A0A914NZF4"/>
<dbReference type="Proteomes" id="UP000887578">
    <property type="component" value="Unplaced"/>
</dbReference>
<organism evidence="1 2">
    <name type="scientific">Panagrolaimus davidi</name>
    <dbReference type="NCBI Taxonomy" id="227884"/>
    <lineage>
        <taxon>Eukaryota</taxon>
        <taxon>Metazoa</taxon>
        <taxon>Ecdysozoa</taxon>
        <taxon>Nematoda</taxon>
        <taxon>Chromadorea</taxon>
        <taxon>Rhabditida</taxon>
        <taxon>Tylenchina</taxon>
        <taxon>Panagrolaimomorpha</taxon>
        <taxon>Panagrolaimoidea</taxon>
        <taxon>Panagrolaimidae</taxon>
        <taxon>Panagrolaimus</taxon>
    </lineage>
</organism>
<protein>
    <submittedName>
        <fullName evidence="2">Uncharacterized protein</fullName>
    </submittedName>
</protein>